<dbReference type="Gene3D" id="1.20.920.10">
    <property type="entry name" value="Bromodomain-like"/>
    <property type="match status" value="1"/>
</dbReference>
<keyword evidence="7" id="KW-0007">Acetylation</keyword>
<keyword evidence="2" id="KW-0597">Phosphoprotein</keyword>
<dbReference type="PROSITE" id="PS50812">
    <property type="entry name" value="PWWP"/>
    <property type="match status" value="1"/>
</dbReference>
<reference evidence="18" key="2">
    <citation type="submission" date="2015-01" db="EMBL/GenBank/DDBJ databases">
        <title>Evolutionary Origins and Diversification of the Mycorrhizal Mutualists.</title>
        <authorList>
            <consortium name="DOE Joint Genome Institute"/>
            <consortium name="Mycorrhizal Genomics Consortium"/>
            <person name="Kohler A."/>
            <person name="Kuo A."/>
            <person name="Nagy L.G."/>
            <person name="Floudas D."/>
            <person name="Copeland A."/>
            <person name="Barry K.W."/>
            <person name="Cichocki N."/>
            <person name="Veneault-Fourrey C."/>
            <person name="LaButti K."/>
            <person name="Lindquist E.A."/>
            <person name="Lipzen A."/>
            <person name="Lundell T."/>
            <person name="Morin E."/>
            <person name="Murat C."/>
            <person name="Riley R."/>
            <person name="Ohm R."/>
            <person name="Sun H."/>
            <person name="Tunlid A."/>
            <person name="Henrissat B."/>
            <person name="Grigoriev I.V."/>
            <person name="Hibbett D.S."/>
            <person name="Martin F."/>
        </authorList>
    </citation>
    <scope>NUCLEOTIDE SEQUENCE [LARGE SCALE GENOMIC DNA]</scope>
    <source>
        <strain evidence="18">h7</strain>
    </source>
</reference>
<dbReference type="InterPro" id="IPR013083">
    <property type="entry name" value="Znf_RING/FYVE/PHD"/>
</dbReference>
<evidence type="ECO:0000259" key="15">
    <source>
        <dbReference type="PROSITE" id="PS50812"/>
    </source>
</evidence>
<feature type="compositionally biased region" description="Polar residues" evidence="12">
    <location>
        <begin position="855"/>
        <end position="870"/>
    </location>
</feature>
<dbReference type="InterPro" id="IPR019787">
    <property type="entry name" value="Znf_PHD-finger"/>
</dbReference>
<dbReference type="AlphaFoldDB" id="A0A0C3C7M0"/>
<feature type="compositionally biased region" description="Polar residues" evidence="12">
    <location>
        <begin position="982"/>
        <end position="1004"/>
    </location>
</feature>
<dbReference type="InterPro" id="IPR036427">
    <property type="entry name" value="Bromodomain-like_sf"/>
</dbReference>
<feature type="region of interest" description="Disordered" evidence="12">
    <location>
        <begin position="1206"/>
        <end position="1229"/>
    </location>
</feature>
<feature type="compositionally biased region" description="Acidic residues" evidence="12">
    <location>
        <begin position="1022"/>
        <end position="1035"/>
    </location>
</feature>
<dbReference type="SUPFAM" id="SSF47370">
    <property type="entry name" value="Bromodomain"/>
    <property type="match status" value="1"/>
</dbReference>
<evidence type="ECO:0000313" key="18">
    <source>
        <dbReference type="Proteomes" id="UP000053424"/>
    </source>
</evidence>
<dbReference type="InterPro" id="IPR000313">
    <property type="entry name" value="PWWP_dom"/>
</dbReference>
<feature type="region of interest" description="Disordered" evidence="12">
    <location>
        <begin position="565"/>
        <end position="604"/>
    </location>
</feature>
<feature type="compositionally biased region" description="Pro residues" evidence="12">
    <location>
        <begin position="1056"/>
        <end position="1071"/>
    </location>
</feature>
<dbReference type="InterPro" id="IPR018359">
    <property type="entry name" value="Bromodomain_CS"/>
</dbReference>
<evidence type="ECO:0000256" key="2">
    <source>
        <dbReference type="ARBA" id="ARBA00022553"/>
    </source>
</evidence>
<feature type="compositionally biased region" description="Low complexity" evidence="12">
    <location>
        <begin position="958"/>
        <end position="971"/>
    </location>
</feature>
<evidence type="ECO:0000256" key="12">
    <source>
        <dbReference type="SAM" id="MobiDB-lite"/>
    </source>
</evidence>
<name>A0A0C3C7M0_HEBCY</name>
<evidence type="ECO:0000259" key="14">
    <source>
        <dbReference type="PROSITE" id="PS50016"/>
    </source>
</evidence>
<dbReference type="Pfam" id="PF13832">
    <property type="entry name" value="zf-HC5HC2H_2"/>
    <property type="match status" value="1"/>
</dbReference>
<keyword evidence="5 11" id="KW-0863">Zinc-finger</keyword>
<dbReference type="PROSITE" id="PS50014">
    <property type="entry name" value="BROMODOMAIN_2"/>
    <property type="match status" value="1"/>
</dbReference>
<dbReference type="OrthoDB" id="20839at2759"/>
<keyword evidence="4" id="KW-0677">Repeat</keyword>
<dbReference type="InterPro" id="IPR011011">
    <property type="entry name" value="Znf_FYVE_PHD"/>
</dbReference>
<dbReference type="CDD" id="cd04369">
    <property type="entry name" value="Bromodomain"/>
    <property type="match status" value="1"/>
</dbReference>
<keyword evidence="18" id="KW-1185">Reference proteome</keyword>
<evidence type="ECO:0000256" key="8">
    <source>
        <dbReference type="ARBA" id="ARBA00023117"/>
    </source>
</evidence>
<proteinExistence type="predicted"/>
<evidence type="ECO:0000259" key="13">
    <source>
        <dbReference type="PROSITE" id="PS50014"/>
    </source>
</evidence>
<dbReference type="InterPro" id="IPR034732">
    <property type="entry name" value="EPHD"/>
</dbReference>
<feature type="compositionally biased region" description="Acidic residues" evidence="12">
    <location>
        <begin position="1042"/>
        <end position="1051"/>
    </location>
</feature>
<feature type="region of interest" description="Disordered" evidence="12">
    <location>
        <begin position="642"/>
        <end position="716"/>
    </location>
</feature>
<dbReference type="SMART" id="SM00249">
    <property type="entry name" value="PHD"/>
    <property type="match status" value="2"/>
</dbReference>
<keyword evidence="3" id="KW-0479">Metal-binding</keyword>
<feature type="domain" description="PHD-type" evidence="14">
    <location>
        <begin position="131"/>
        <end position="181"/>
    </location>
</feature>
<dbReference type="Pfam" id="PF13831">
    <property type="entry name" value="PHD_2"/>
    <property type="match status" value="1"/>
</dbReference>
<dbReference type="HOGENOM" id="CLU_003589_0_0_1"/>
<evidence type="ECO:0000256" key="6">
    <source>
        <dbReference type="ARBA" id="ARBA00022833"/>
    </source>
</evidence>
<dbReference type="SUPFAM" id="SSF57903">
    <property type="entry name" value="FYVE/PHD zinc finger"/>
    <property type="match status" value="1"/>
</dbReference>
<evidence type="ECO:0000256" key="3">
    <source>
        <dbReference type="ARBA" id="ARBA00022723"/>
    </source>
</evidence>
<feature type="compositionally biased region" description="Low complexity" evidence="12">
    <location>
        <begin position="755"/>
        <end position="777"/>
    </location>
</feature>
<reference evidence="17 18" key="1">
    <citation type="submission" date="2014-04" db="EMBL/GenBank/DDBJ databases">
        <authorList>
            <consortium name="DOE Joint Genome Institute"/>
            <person name="Kuo A."/>
            <person name="Gay G."/>
            <person name="Dore J."/>
            <person name="Kohler A."/>
            <person name="Nagy L.G."/>
            <person name="Floudas D."/>
            <person name="Copeland A."/>
            <person name="Barry K.W."/>
            <person name="Cichocki N."/>
            <person name="Veneault-Fourrey C."/>
            <person name="LaButti K."/>
            <person name="Lindquist E.A."/>
            <person name="Lipzen A."/>
            <person name="Lundell T."/>
            <person name="Morin E."/>
            <person name="Murat C."/>
            <person name="Sun H."/>
            <person name="Tunlid A."/>
            <person name="Henrissat B."/>
            <person name="Grigoriev I.V."/>
            <person name="Hibbett D.S."/>
            <person name="Martin F."/>
            <person name="Nordberg H.P."/>
            <person name="Cantor M.N."/>
            <person name="Hua S.X."/>
        </authorList>
    </citation>
    <scope>NUCLEOTIDE SEQUENCE [LARGE SCALE GENOMIC DNA]</scope>
    <source>
        <strain evidence="18">h7</strain>
    </source>
</reference>
<feature type="region of interest" description="Disordered" evidence="12">
    <location>
        <begin position="945"/>
        <end position="1093"/>
    </location>
</feature>
<dbReference type="Pfam" id="PF00439">
    <property type="entry name" value="Bromodomain"/>
    <property type="match status" value="1"/>
</dbReference>
<dbReference type="PROSITE" id="PS00633">
    <property type="entry name" value="BROMODOMAIN_1"/>
    <property type="match status" value="1"/>
</dbReference>
<dbReference type="SMART" id="SM00297">
    <property type="entry name" value="BROMO"/>
    <property type="match status" value="1"/>
</dbReference>
<dbReference type="CDD" id="cd15492">
    <property type="entry name" value="PHD_BRPF_JADE_like"/>
    <property type="match status" value="1"/>
</dbReference>
<dbReference type="SUPFAM" id="SSF63748">
    <property type="entry name" value="Tudor/PWWP/MBT"/>
    <property type="match status" value="1"/>
</dbReference>
<dbReference type="EMBL" id="KN831785">
    <property type="protein sequence ID" value="KIM39576.1"/>
    <property type="molecule type" value="Genomic_DNA"/>
</dbReference>
<dbReference type="GO" id="GO:0005634">
    <property type="term" value="C:nucleus"/>
    <property type="evidence" value="ECO:0007669"/>
    <property type="project" value="UniProtKB-SubCell"/>
</dbReference>
<sequence length="1229" mass="137555">MARGAHVSPPTTSLPKVEFEVIHDEKLKLPGGIHDKQAESFGYNHYAEFRRPEYYIRHIEPLESDLAKTVEYDMDEQDQEWLDAVNAEPAKIQIGGITQESFEIIMDRLEKEWFDLTKNIPKPDFAMPSEDSTCAICDDSEGENSNAIVFCDGCNLAVHQDCYGVPYIPEGQWLCRKCTVSPENPVECILCPNEGGAFKQTVHGEWVHLLCAIWIPETRVANDVFMEPVTGIERISKQRWKLRCTICDIREGACIQCTKPSCFVAFHATCARKDKLLLPMKSAHGAEPASLTCFCDRHLPQEQQDARAAALLLDETHQRAAPNTQLSKSARAYAKTYKPGPPLVPHIITERILKYVNRIKIWKKTETVWQLCRYWSLKREARRGAPLLKRLHLEPWTAAAGTKVLSEEEKLMKLDQLVRLRQDLINVQKINSFVRDREYRKLRQNEIIYEVLSEALFPSHAHLRTAFEKIAAIDRNDYFRNPVSKSDVPDYYEIIKNPLCWTEIDAKLDKHQYWDLQSFRDDIELVANNALLYNKHSTAFHKAAARVKKEGNTLLNLLEPWKMVHPPHAQPPINGHASRENDEGDTDNHSAAPEMPPPLGDLEPPLDILELLMSSDLIKEDLNMELDVDPVTALLNYELARMKPAPPDPSPPAALPRQRKKKPKPKRDRKAEAERAKANKAKERESAAARAAQLDKEEEEEAERAAALMGDEENRELGDLEKARRRELHATLDASAGFRAPRTRGAMAAAAAFEAEAHGSTPISGSSSISVPASAGPSRPPDSTDKSHWKRASIASMSQTSIPRVVNDVDNRDSFNMFNAGWILPPDQKRGGRVPTDRPALPPPRKRQKTDHASSRLSNVSTAPSDNFTLRRTPPWSSDPPDIKHEAGIPMDVDDENALPLQNPIPPSASRVASPDNDEAITNLVTQPNGVVIIEKLDTPAIRREKHMRRKAEKQRLAGVAASAPVSVDSSGHQPLPPPISGVSSFASPPPTTGDSVATSQQQPLRLPAPEASREQQLHEDFDSELSELSDDETDADAHGEPDDELQEEMEAVVVQPPPAPSLPPPPPPVEPAAKEGPATRKKSSRKKTLKIKGEPFEDGTIVWAKAESFPWWPAVVHADTSELVPGNILVDHKEKRQKRKIKLYIVQFYDKTSSWASVAKDKLQYLGEDKDLDQDLLTNNSKQKWKSSASKPLCRDAYKKALSEMDMEEGGHQHLEMSEDGDAAEKSE</sequence>
<dbReference type="PROSITE" id="PS51805">
    <property type="entry name" value="EPHD"/>
    <property type="match status" value="1"/>
</dbReference>
<organism evidence="17 18">
    <name type="scientific">Hebeloma cylindrosporum</name>
    <dbReference type="NCBI Taxonomy" id="76867"/>
    <lineage>
        <taxon>Eukaryota</taxon>
        <taxon>Fungi</taxon>
        <taxon>Dikarya</taxon>
        <taxon>Basidiomycota</taxon>
        <taxon>Agaricomycotina</taxon>
        <taxon>Agaricomycetes</taxon>
        <taxon>Agaricomycetidae</taxon>
        <taxon>Agaricales</taxon>
        <taxon>Agaricineae</taxon>
        <taxon>Hymenogastraceae</taxon>
        <taxon>Hebeloma</taxon>
    </lineage>
</organism>
<evidence type="ECO:0000256" key="7">
    <source>
        <dbReference type="ARBA" id="ARBA00022990"/>
    </source>
</evidence>
<dbReference type="InterPro" id="IPR001965">
    <property type="entry name" value="Znf_PHD"/>
</dbReference>
<feature type="compositionally biased region" description="Pro residues" evidence="12">
    <location>
        <begin position="644"/>
        <end position="654"/>
    </location>
</feature>
<feature type="region of interest" description="Disordered" evidence="12">
    <location>
        <begin position="755"/>
        <end position="806"/>
    </location>
</feature>
<dbReference type="PRINTS" id="PR00503">
    <property type="entry name" value="BROMODOMAIN"/>
</dbReference>
<dbReference type="PANTHER" id="PTHR13793">
    <property type="entry name" value="PHD FINGER PROTEINS"/>
    <property type="match status" value="1"/>
</dbReference>
<evidence type="ECO:0000256" key="4">
    <source>
        <dbReference type="ARBA" id="ARBA00022737"/>
    </source>
</evidence>
<dbReference type="InterPro" id="IPR050701">
    <property type="entry name" value="Histone_Mod_Regulator"/>
</dbReference>
<accession>A0A0C3C7M0</accession>
<gene>
    <name evidence="17" type="ORF">M413DRAFT_447053</name>
</gene>
<evidence type="ECO:0000256" key="10">
    <source>
        <dbReference type="PROSITE-ProRule" id="PRU00035"/>
    </source>
</evidence>
<keyword evidence="8 10" id="KW-0103">Bromodomain</keyword>
<evidence type="ECO:0000256" key="11">
    <source>
        <dbReference type="PROSITE-ProRule" id="PRU00146"/>
    </source>
</evidence>
<dbReference type="InterPro" id="IPR019786">
    <property type="entry name" value="Zinc_finger_PHD-type_CS"/>
</dbReference>
<dbReference type="Pfam" id="PF00855">
    <property type="entry name" value="PWWP"/>
    <property type="match status" value="1"/>
</dbReference>
<feature type="compositionally biased region" description="Basic residues" evidence="12">
    <location>
        <begin position="1080"/>
        <end position="1091"/>
    </location>
</feature>
<evidence type="ECO:0000256" key="5">
    <source>
        <dbReference type="ARBA" id="ARBA00022771"/>
    </source>
</evidence>
<dbReference type="GO" id="GO:0006357">
    <property type="term" value="P:regulation of transcription by RNA polymerase II"/>
    <property type="evidence" value="ECO:0007669"/>
    <property type="project" value="TreeGrafter"/>
</dbReference>
<feature type="domain" description="PWWP" evidence="15">
    <location>
        <begin position="1099"/>
        <end position="1168"/>
    </location>
</feature>
<dbReference type="GO" id="GO:0006325">
    <property type="term" value="P:chromatin organization"/>
    <property type="evidence" value="ECO:0007669"/>
    <property type="project" value="UniProtKB-ARBA"/>
</dbReference>
<dbReference type="Gene3D" id="2.30.30.140">
    <property type="match status" value="1"/>
</dbReference>
<dbReference type="STRING" id="686832.A0A0C3C7M0"/>
<dbReference type="Gene3D" id="3.30.40.10">
    <property type="entry name" value="Zinc/RING finger domain, C3HC4 (zinc finger)"/>
    <property type="match status" value="2"/>
</dbReference>
<protein>
    <submittedName>
        <fullName evidence="17">Uncharacterized protein</fullName>
    </submittedName>
</protein>
<dbReference type="SMART" id="SM00293">
    <property type="entry name" value="PWWP"/>
    <property type="match status" value="1"/>
</dbReference>
<feature type="domain" description="Bromo" evidence="13">
    <location>
        <begin position="471"/>
        <end position="541"/>
    </location>
</feature>
<evidence type="ECO:0000259" key="16">
    <source>
        <dbReference type="PROSITE" id="PS51805"/>
    </source>
</evidence>
<dbReference type="FunFam" id="3.30.40.10:FF:000008">
    <property type="entry name" value="Bromodomain containing 1, isoform CRA_a"/>
    <property type="match status" value="1"/>
</dbReference>
<keyword evidence="6" id="KW-0862">Zinc</keyword>
<feature type="region of interest" description="Disordered" evidence="12">
    <location>
        <begin position="821"/>
        <end position="889"/>
    </location>
</feature>
<keyword evidence="9" id="KW-0539">Nucleus</keyword>
<dbReference type="FunFam" id="3.30.40.10:FF:000007">
    <property type="entry name" value="Bromodomain containing 1, isoform CRA_b"/>
    <property type="match status" value="1"/>
</dbReference>
<feature type="domain" description="PHD-type" evidence="16">
    <location>
        <begin position="185"/>
        <end position="299"/>
    </location>
</feature>
<dbReference type="Proteomes" id="UP000053424">
    <property type="component" value="Unassembled WGS sequence"/>
</dbReference>
<evidence type="ECO:0000313" key="17">
    <source>
        <dbReference type="EMBL" id="KIM39576.1"/>
    </source>
</evidence>
<dbReference type="InterPro" id="IPR019542">
    <property type="entry name" value="Enhancer_polycomb-like_N"/>
</dbReference>
<evidence type="ECO:0000256" key="9">
    <source>
        <dbReference type="ARBA" id="ARBA00023242"/>
    </source>
</evidence>
<evidence type="ECO:0000256" key="1">
    <source>
        <dbReference type="ARBA" id="ARBA00004123"/>
    </source>
</evidence>
<dbReference type="Pfam" id="PF10513">
    <property type="entry name" value="EPL1"/>
    <property type="match status" value="1"/>
</dbReference>
<dbReference type="PANTHER" id="PTHR13793:SF107">
    <property type="entry name" value="BROMODOMAIN-CONTAINING PROTEIN HOMOLOG"/>
    <property type="match status" value="1"/>
</dbReference>
<feature type="compositionally biased region" description="Basic residues" evidence="12">
    <location>
        <begin position="657"/>
        <end position="668"/>
    </location>
</feature>
<feature type="compositionally biased region" description="Basic and acidic residues" evidence="12">
    <location>
        <begin position="1012"/>
        <end position="1021"/>
    </location>
</feature>
<feature type="compositionally biased region" description="Basic and acidic residues" evidence="12">
    <location>
        <begin position="669"/>
        <end position="687"/>
    </location>
</feature>
<dbReference type="InterPro" id="IPR001487">
    <property type="entry name" value="Bromodomain"/>
</dbReference>
<comment type="subcellular location">
    <subcellularLocation>
        <location evidence="1">Nucleus</location>
    </subcellularLocation>
</comment>
<dbReference type="PROSITE" id="PS50016">
    <property type="entry name" value="ZF_PHD_2"/>
    <property type="match status" value="1"/>
</dbReference>
<dbReference type="PROSITE" id="PS01359">
    <property type="entry name" value="ZF_PHD_1"/>
    <property type="match status" value="1"/>
</dbReference>
<dbReference type="GO" id="GO:0008270">
    <property type="term" value="F:zinc ion binding"/>
    <property type="evidence" value="ECO:0007669"/>
    <property type="project" value="UniProtKB-KW"/>
</dbReference>